<keyword evidence="2" id="KW-1185">Reference proteome</keyword>
<organism evidence="1 2">
    <name type="scientific">Linum trigynum</name>
    <dbReference type="NCBI Taxonomy" id="586398"/>
    <lineage>
        <taxon>Eukaryota</taxon>
        <taxon>Viridiplantae</taxon>
        <taxon>Streptophyta</taxon>
        <taxon>Embryophyta</taxon>
        <taxon>Tracheophyta</taxon>
        <taxon>Spermatophyta</taxon>
        <taxon>Magnoliopsida</taxon>
        <taxon>eudicotyledons</taxon>
        <taxon>Gunneridae</taxon>
        <taxon>Pentapetalae</taxon>
        <taxon>rosids</taxon>
        <taxon>fabids</taxon>
        <taxon>Malpighiales</taxon>
        <taxon>Linaceae</taxon>
        <taxon>Linum</taxon>
    </lineage>
</organism>
<dbReference type="AlphaFoldDB" id="A0AAV2F6Q6"/>
<proteinExistence type="predicted"/>
<gene>
    <name evidence="1" type="ORF">LTRI10_LOCUS34426</name>
</gene>
<dbReference type="EMBL" id="OZ034819">
    <property type="protein sequence ID" value="CAL1393889.1"/>
    <property type="molecule type" value="Genomic_DNA"/>
</dbReference>
<protein>
    <submittedName>
        <fullName evidence="1">Uncharacterized protein</fullName>
    </submittedName>
</protein>
<accession>A0AAV2F6Q6</accession>
<evidence type="ECO:0000313" key="2">
    <source>
        <dbReference type="Proteomes" id="UP001497516"/>
    </source>
</evidence>
<name>A0AAV2F6Q6_9ROSI</name>
<sequence>MRSKSRFSTDTTTPEFFLKIIWPPCWKRTWINQGKVQVDFQLITSSNNIGNNFTMVVSKYENQKMRLLDGEAAVEEYHLGAVTIGDWR</sequence>
<dbReference type="Proteomes" id="UP001497516">
    <property type="component" value="Chromosome 6"/>
</dbReference>
<reference evidence="1 2" key="1">
    <citation type="submission" date="2024-04" db="EMBL/GenBank/DDBJ databases">
        <authorList>
            <person name="Fracassetti M."/>
        </authorList>
    </citation>
    <scope>NUCLEOTIDE SEQUENCE [LARGE SCALE GENOMIC DNA]</scope>
</reference>
<evidence type="ECO:0000313" key="1">
    <source>
        <dbReference type="EMBL" id="CAL1393889.1"/>
    </source>
</evidence>